<organism evidence="1 2">
    <name type="scientific">Orenia metallireducens</name>
    <dbReference type="NCBI Taxonomy" id="1413210"/>
    <lineage>
        <taxon>Bacteria</taxon>
        <taxon>Bacillati</taxon>
        <taxon>Bacillota</taxon>
        <taxon>Clostridia</taxon>
        <taxon>Halanaerobiales</taxon>
        <taxon>Halobacteroidaceae</taxon>
        <taxon>Orenia</taxon>
    </lineage>
</organism>
<name>A0A285H026_9FIRM</name>
<keyword evidence="2" id="KW-1185">Reference proteome</keyword>
<evidence type="ECO:0000313" key="2">
    <source>
        <dbReference type="Proteomes" id="UP000219573"/>
    </source>
</evidence>
<dbReference type="Proteomes" id="UP000219573">
    <property type="component" value="Unassembled WGS sequence"/>
</dbReference>
<gene>
    <name evidence="1" type="ORF">SAMN06265827_112122</name>
</gene>
<evidence type="ECO:0000313" key="1">
    <source>
        <dbReference type="EMBL" id="SNY29179.1"/>
    </source>
</evidence>
<proteinExistence type="predicted"/>
<dbReference type="EMBL" id="OBDZ01000012">
    <property type="protein sequence ID" value="SNY29179.1"/>
    <property type="molecule type" value="Genomic_DNA"/>
</dbReference>
<reference evidence="2" key="1">
    <citation type="submission" date="2017-09" db="EMBL/GenBank/DDBJ databases">
        <authorList>
            <person name="Varghese N."/>
            <person name="Submissions S."/>
        </authorList>
    </citation>
    <scope>NUCLEOTIDE SEQUENCE [LARGE SCALE GENOMIC DNA]</scope>
    <source>
        <strain evidence="2">MSL47</strain>
    </source>
</reference>
<dbReference type="RefSeq" id="WP_097017902.1">
    <property type="nucleotide sequence ID" value="NZ_OBDZ01000012.1"/>
</dbReference>
<protein>
    <submittedName>
        <fullName evidence="1">Uncharacterized protein</fullName>
    </submittedName>
</protein>
<sequence>MRSRKGEFDQFIDCRYDEELDNWIMQHNDFDSTSNAQKDALESITEKYKYDLPWNDDYYPF</sequence>
<dbReference type="OrthoDB" id="2112246at2"/>
<accession>A0A285H026</accession>
<dbReference type="AlphaFoldDB" id="A0A285H026"/>
<dbReference type="STRING" id="1413210.U472_15545"/>